<dbReference type="PANTHER" id="PTHR24248">
    <property type="entry name" value="ADRENERGIC RECEPTOR-RELATED G-PROTEIN COUPLED RECEPTOR"/>
    <property type="match status" value="1"/>
</dbReference>
<keyword evidence="6" id="KW-0472">Membrane</keyword>
<keyword evidence="4" id="KW-0675">Receptor</keyword>
<keyword evidence="5" id="KW-0807">Transducer</keyword>
<sequence>MFIYHSNQGTQLFTAPLEADIFEPVALYSEKPQFGLLSSSLLASNAHRLVQNHEVTEKDGFSCAQKQQFCDDTTPLVFEFSTTFLLDAMYEPGKHEGNTCRYNKNTGYVIFSAMGSFFIPMVVMVYVYVKISCVVAQRHDQLAHIDTAHPRVSEEEHSNL</sequence>
<dbReference type="AlphaFoldDB" id="A0AAV8Z7E1"/>
<organism evidence="7 8">
    <name type="scientific">Aromia moschata</name>
    <dbReference type="NCBI Taxonomy" id="1265417"/>
    <lineage>
        <taxon>Eukaryota</taxon>
        <taxon>Metazoa</taxon>
        <taxon>Ecdysozoa</taxon>
        <taxon>Arthropoda</taxon>
        <taxon>Hexapoda</taxon>
        <taxon>Insecta</taxon>
        <taxon>Pterygota</taxon>
        <taxon>Neoptera</taxon>
        <taxon>Endopterygota</taxon>
        <taxon>Coleoptera</taxon>
        <taxon>Polyphaga</taxon>
        <taxon>Cucujiformia</taxon>
        <taxon>Chrysomeloidea</taxon>
        <taxon>Cerambycidae</taxon>
        <taxon>Cerambycinae</taxon>
        <taxon>Callichromatini</taxon>
        <taxon>Aromia</taxon>
    </lineage>
</organism>
<gene>
    <name evidence="7" type="ORF">NQ318_009438</name>
</gene>
<keyword evidence="6" id="KW-1133">Transmembrane helix</keyword>
<dbReference type="GO" id="GO:0043410">
    <property type="term" value="P:positive regulation of MAPK cascade"/>
    <property type="evidence" value="ECO:0007669"/>
    <property type="project" value="TreeGrafter"/>
</dbReference>
<accession>A0AAV8Z7E1</accession>
<dbReference type="EMBL" id="JAPWTK010000010">
    <property type="protein sequence ID" value="KAJ8960002.1"/>
    <property type="molecule type" value="Genomic_DNA"/>
</dbReference>
<evidence type="ECO:0000313" key="8">
    <source>
        <dbReference type="Proteomes" id="UP001162162"/>
    </source>
</evidence>
<evidence type="ECO:0000256" key="5">
    <source>
        <dbReference type="ARBA" id="ARBA00023224"/>
    </source>
</evidence>
<reference evidence="7" key="1">
    <citation type="journal article" date="2023" name="Insect Mol. Biol.">
        <title>Genome sequencing provides insights into the evolution of gene families encoding plant cell wall-degrading enzymes in longhorned beetles.</title>
        <authorList>
            <person name="Shin N.R."/>
            <person name="Okamura Y."/>
            <person name="Kirsch R."/>
            <person name="Pauchet Y."/>
        </authorList>
    </citation>
    <scope>NUCLEOTIDE SEQUENCE</scope>
    <source>
        <strain evidence="7">AMC_N1</strain>
    </source>
</reference>
<dbReference type="Proteomes" id="UP001162162">
    <property type="component" value="Unassembled WGS sequence"/>
</dbReference>
<evidence type="ECO:0000256" key="1">
    <source>
        <dbReference type="ARBA" id="ARBA00004141"/>
    </source>
</evidence>
<evidence type="ECO:0000313" key="7">
    <source>
        <dbReference type="EMBL" id="KAJ8960002.1"/>
    </source>
</evidence>
<dbReference type="GO" id="GO:0071880">
    <property type="term" value="P:adenylate cyclase-activating adrenergic receptor signaling pathway"/>
    <property type="evidence" value="ECO:0007669"/>
    <property type="project" value="TreeGrafter"/>
</dbReference>
<dbReference type="PANTHER" id="PTHR24248:SF199">
    <property type="entry name" value="IP13425P-RELATED"/>
    <property type="match status" value="1"/>
</dbReference>
<dbReference type="SUPFAM" id="SSF81321">
    <property type="entry name" value="Family A G protein-coupled receptor-like"/>
    <property type="match status" value="1"/>
</dbReference>
<comment type="caution">
    <text evidence="7">The sequence shown here is derived from an EMBL/GenBank/DDBJ whole genome shotgun (WGS) entry which is preliminary data.</text>
</comment>
<keyword evidence="2" id="KW-0297">G-protein coupled receptor</keyword>
<dbReference type="GO" id="GO:0008227">
    <property type="term" value="F:G protein-coupled amine receptor activity"/>
    <property type="evidence" value="ECO:0007669"/>
    <property type="project" value="UniProtKB-ARBA"/>
</dbReference>
<comment type="subcellular location">
    <subcellularLocation>
        <location evidence="1">Membrane</location>
        <topology evidence="1">Multi-pass membrane protein</topology>
    </subcellularLocation>
</comment>
<proteinExistence type="predicted"/>
<dbReference type="Gene3D" id="1.20.1070.10">
    <property type="entry name" value="Rhodopsin 7-helix transmembrane proteins"/>
    <property type="match status" value="1"/>
</dbReference>
<keyword evidence="8" id="KW-1185">Reference proteome</keyword>
<evidence type="ECO:0000256" key="6">
    <source>
        <dbReference type="SAM" id="Phobius"/>
    </source>
</evidence>
<feature type="transmembrane region" description="Helical" evidence="6">
    <location>
        <begin position="108"/>
        <end position="129"/>
    </location>
</feature>
<keyword evidence="6" id="KW-0812">Transmembrane</keyword>
<keyword evidence="3" id="KW-1015">Disulfide bond</keyword>
<protein>
    <submittedName>
        <fullName evidence="7">Uncharacterized protein</fullName>
    </submittedName>
</protein>
<evidence type="ECO:0000256" key="4">
    <source>
        <dbReference type="ARBA" id="ARBA00023170"/>
    </source>
</evidence>
<name>A0AAV8Z7E1_9CUCU</name>
<evidence type="ECO:0000256" key="2">
    <source>
        <dbReference type="ARBA" id="ARBA00023040"/>
    </source>
</evidence>
<evidence type="ECO:0000256" key="3">
    <source>
        <dbReference type="ARBA" id="ARBA00023157"/>
    </source>
</evidence>
<dbReference type="GO" id="GO:0005886">
    <property type="term" value="C:plasma membrane"/>
    <property type="evidence" value="ECO:0007669"/>
    <property type="project" value="TreeGrafter"/>
</dbReference>